<keyword evidence="2" id="KW-0028">Amino-acid biosynthesis</keyword>
<reference evidence="9 12" key="3">
    <citation type="journal article" date="2024" name="Chem. Sci.">
        <title>Discovery of a lagriamide polyketide by integrated genome mining, isotopic labeling, and untargeted metabolomics.</title>
        <authorList>
            <person name="Fergusson C.H."/>
            <person name="Saulog J."/>
            <person name="Paulo B.S."/>
            <person name="Wilson D.M."/>
            <person name="Liu D.Y."/>
            <person name="Morehouse N.J."/>
            <person name="Waterworth S."/>
            <person name="Barkei J."/>
            <person name="Gray C.A."/>
            <person name="Kwan J.C."/>
            <person name="Eustaquio A.S."/>
            <person name="Linington R.G."/>
        </authorList>
    </citation>
    <scope>NUCLEOTIDE SEQUENCE [LARGE SCALE GENOMIC DNA]</scope>
    <source>
        <strain evidence="9 12">RL17-338-BIF-B</strain>
    </source>
</reference>
<evidence type="ECO:0000256" key="3">
    <source>
        <dbReference type="ARBA" id="ARBA00022650"/>
    </source>
</evidence>
<evidence type="ECO:0000313" key="9">
    <source>
        <dbReference type="EMBL" id="MEQ5842444.1"/>
    </source>
</evidence>
<dbReference type="OrthoDB" id="9804434at2"/>
<dbReference type="InterPro" id="IPR019797">
    <property type="entry name" value="Glutamate_5-kinase_CS"/>
</dbReference>
<dbReference type="PROSITE" id="PS00902">
    <property type="entry name" value="GLUTAMATE_5_KINASE"/>
    <property type="match status" value="1"/>
</dbReference>
<evidence type="ECO:0000256" key="4">
    <source>
        <dbReference type="ARBA" id="ARBA00022679"/>
    </source>
</evidence>
<dbReference type="EMBL" id="MTZV01000006">
    <property type="protein sequence ID" value="PCE22658.1"/>
    <property type="molecule type" value="Genomic_DNA"/>
</dbReference>
<reference evidence="10 11" key="1">
    <citation type="submission" date="2017-01" db="EMBL/GenBank/DDBJ databases">
        <title>Whole-Genome Shotgun Sequencing of Two beta-Proteobacterial Species in Search of the Bulgecin Biosynthetic Cluster.</title>
        <authorList>
            <person name="Horsman M.E."/>
            <person name="Marous D.R."/>
            <person name="Li R."/>
            <person name="Oliver R.A."/>
            <person name="Byun B."/>
            <person name="Emrich S.J."/>
            <person name="Boggess B."/>
            <person name="Townsend C.A."/>
            <person name="Mobashery S."/>
        </authorList>
    </citation>
    <scope>NUCLEOTIDE SEQUENCE [LARGE SCALE GENOMIC DNA]</scope>
    <source>
        <strain evidence="10 11">ATCC 31363</strain>
    </source>
</reference>
<dbReference type="GO" id="GO:0005829">
    <property type="term" value="C:cytosol"/>
    <property type="evidence" value="ECO:0007669"/>
    <property type="project" value="TreeGrafter"/>
</dbReference>
<dbReference type="SUPFAM" id="SSF53633">
    <property type="entry name" value="Carbamate kinase-like"/>
    <property type="match status" value="1"/>
</dbReference>
<dbReference type="InterPro" id="IPR001048">
    <property type="entry name" value="Asp/Glu/Uridylate_kinase"/>
</dbReference>
<dbReference type="GO" id="GO:0005524">
    <property type="term" value="F:ATP binding"/>
    <property type="evidence" value="ECO:0007669"/>
    <property type="project" value="UniProtKB-KW"/>
</dbReference>
<dbReference type="Proteomes" id="UP000218022">
    <property type="component" value="Unassembled WGS sequence"/>
</dbReference>
<sequence>MSNKAQEAPSIVIKLGSSTLTSGGHPNRAVIAALCDELKQLRERGQYPIVVTSGAVQLGVPVRRTDCCVSATREGFAAVGQIRLMSAFADCLSSHSYSLAQILLKHEDFLCQHTRAQLIGTITSLSCSDAIVLINENDVTSGGRGFPSNDELSAALAALLNVSKLVIFTDRPGVYEADPRVHPQARLFETIGAWDEQLLAAASDIPTATGTGGMKSKILAAQIAAEHGAVTVITNYAPRKLQRIVDGERLGTWIMPETAVDRTPTIINA</sequence>
<keyword evidence="5" id="KW-0547">Nucleotide-binding</keyword>
<keyword evidence="6" id="KW-0418">Kinase</keyword>
<keyword evidence="7" id="KW-0067">ATP-binding</keyword>
<dbReference type="Proteomes" id="UP001469089">
    <property type="component" value="Unassembled WGS sequence"/>
</dbReference>
<feature type="domain" description="Aspartate/glutamate/uridylate kinase" evidence="8">
    <location>
        <begin position="11"/>
        <end position="234"/>
    </location>
</feature>
<evidence type="ECO:0000256" key="1">
    <source>
        <dbReference type="ARBA" id="ARBA00022490"/>
    </source>
</evidence>
<evidence type="ECO:0000313" key="12">
    <source>
        <dbReference type="Proteomes" id="UP001469089"/>
    </source>
</evidence>
<evidence type="ECO:0000256" key="2">
    <source>
        <dbReference type="ARBA" id="ARBA00022605"/>
    </source>
</evidence>
<reference evidence="9" key="2">
    <citation type="submission" date="2022-09" db="EMBL/GenBank/DDBJ databases">
        <authorList>
            <person name="Fergusson C."/>
            <person name="Paulo B.S."/>
            <person name="Eustaquio A.S."/>
            <person name="Linington R."/>
        </authorList>
    </citation>
    <scope>NUCLEOTIDE SEQUENCE</scope>
    <source>
        <strain evidence="9">RL17-338-BIF-B</strain>
    </source>
</reference>
<dbReference type="PRINTS" id="PR00474">
    <property type="entry name" value="GLU5KINASE"/>
</dbReference>
<keyword evidence="3" id="KW-0641">Proline biosynthesis</keyword>
<keyword evidence="12" id="KW-1185">Reference proteome</keyword>
<accession>A0A2A4EQH3</accession>
<dbReference type="GO" id="GO:0008652">
    <property type="term" value="P:amino acid biosynthetic process"/>
    <property type="evidence" value="ECO:0007669"/>
    <property type="project" value="UniProtKB-KW"/>
</dbReference>
<dbReference type="InterPro" id="IPR001057">
    <property type="entry name" value="Glu/AcGlu_kinase"/>
</dbReference>
<dbReference type="EMBL" id="JAOALG010000002">
    <property type="protein sequence ID" value="MEQ5842444.1"/>
    <property type="molecule type" value="Genomic_DNA"/>
</dbReference>
<comment type="caution">
    <text evidence="10">The sequence shown here is derived from an EMBL/GenBank/DDBJ whole genome shotgun (WGS) entry which is preliminary data.</text>
</comment>
<evidence type="ECO:0000256" key="6">
    <source>
        <dbReference type="ARBA" id="ARBA00022777"/>
    </source>
</evidence>
<gene>
    <name evidence="10" type="ORF">BWP39_23550</name>
    <name evidence="9" type="ORF">N0A02_23640</name>
</gene>
<evidence type="ECO:0000259" key="8">
    <source>
        <dbReference type="Pfam" id="PF00696"/>
    </source>
</evidence>
<dbReference type="PANTHER" id="PTHR43654">
    <property type="entry name" value="GLUTAMATE 5-KINASE"/>
    <property type="match status" value="1"/>
</dbReference>
<evidence type="ECO:0000256" key="5">
    <source>
        <dbReference type="ARBA" id="ARBA00022741"/>
    </source>
</evidence>
<evidence type="ECO:0000256" key="7">
    <source>
        <dbReference type="ARBA" id="ARBA00022840"/>
    </source>
</evidence>
<protein>
    <recommendedName>
        <fullName evidence="8">Aspartate/glutamate/uridylate kinase domain-containing protein</fullName>
    </recommendedName>
</protein>
<dbReference type="RefSeq" id="WP_157915172.1">
    <property type="nucleotide sequence ID" value="NZ_JAOALG010000002.1"/>
</dbReference>
<keyword evidence="4" id="KW-0808">Transferase</keyword>
<dbReference type="AlphaFoldDB" id="A0A2A4EQH3"/>
<evidence type="ECO:0000313" key="10">
    <source>
        <dbReference type="EMBL" id="PCE22658.1"/>
    </source>
</evidence>
<organism evidence="10 11">
    <name type="scientific">Paraburkholderia acidicola</name>
    <dbReference type="NCBI Taxonomy" id="1912599"/>
    <lineage>
        <taxon>Bacteria</taxon>
        <taxon>Pseudomonadati</taxon>
        <taxon>Pseudomonadota</taxon>
        <taxon>Betaproteobacteria</taxon>
        <taxon>Burkholderiales</taxon>
        <taxon>Burkholderiaceae</taxon>
        <taxon>Paraburkholderia</taxon>
    </lineage>
</organism>
<evidence type="ECO:0000313" key="11">
    <source>
        <dbReference type="Proteomes" id="UP000218022"/>
    </source>
</evidence>
<name>A0A2A4EQH3_9BURK</name>
<dbReference type="PANTHER" id="PTHR43654:SF1">
    <property type="entry name" value="ISOPENTENYL PHOSPHATE KINASE"/>
    <property type="match status" value="1"/>
</dbReference>
<dbReference type="InterPro" id="IPR036393">
    <property type="entry name" value="AceGlu_kinase-like_sf"/>
</dbReference>
<dbReference type="FunFam" id="3.40.1160.10:FF:000006">
    <property type="entry name" value="Glutamate 5-kinase"/>
    <property type="match status" value="1"/>
</dbReference>
<dbReference type="Pfam" id="PF00696">
    <property type="entry name" value="AA_kinase"/>
    <property type="match status" value="1"/>
</dbReference>
<dbReference type="Gene3D" id="3.40.1160.10">
    <property type="entry name" value="Acetylglutamate kinase-like"/>
    <property type="match status" value="1"/>
</dbReference>
<keyword evidence="1" id="KW-0963">Cytoplasm</keyword>
<proteinExistence type="predicted"/>
<dbReference type="GO" id="GO:0004349">
    <property type="term" value="F:glutamate 5-kinase activity"/>
    <property type="evidence" value="ECO:0007669"/>
    <property type="project" value="InterPro"/>
</dbReference>